<keyword evidence="2" id="KW-1185">Reference proteome</keyword>
<name>A0A2G4EUW5_9CYAN</name>
<reference evidence="1" key="1">
    <citation type="submission" date="2017-10" db="EMBL/GenBank/DDBJ databases">
        <title>Draft genome sequence of the planktic cyanobacteria Tychonema bourrellyi isolated from alpine lentic freshwater.</title>
        <authorList>
            <person name="Tett A."/>
            <person name="Armanini F."/>
            <person name="Asnicar F."/>
            <person name="Boscaini A."/>
            <person name="Pasolli E."/>
            <person name="Zolfo M."/>
            <person name="Donati C."/>
            <person name="Salmaso N."/>
            <person name="Segata N."/>
        </authorList>
    </citation>
    <scope>NUCLEOTIDE SEQUENCE</scope>
    <source>
        <strain evidence="1">FEM_GT703</strain>
    </source>
</reference>
<accession>A0A2G4EUW5</accession>
<sequence>MSLKERIDAEIKAAMKSKDKVRLETVRGIKKFILEKEVSVRPSGQEGLTEAQEMEILVQIAKQRRDSIEQYRKGGREDLVAQEEAELVILEEYLPQQMSDEEISGVIDEVIASAGATSAKEMGKVMGAAMQQLKGKADGKKIQDMVKAKLNP</sequence>
<dbReference type="Proteomes" id="UP000226442">
    <property type="component" value="Unassembled WGS sequence"/>
</dbReference>
<dbReference type="PANTHER" id="PTHR28055:SF1">
    <property type="entry name" value="ALTERED INHERITANCE OF MITOCHONDRIA PROTEIN 41, MITOCHONDRIAL"/>
    <property type="match status" value="1"/>
</dbReference>
<evidence type="ECO:0000313" key="2">
    <source>
        <dbReference type="Proteomes" id="UP000226442"/>
    </source>
</evidence>
<dbReference type="PANTHER" id="PTHR28055">
    <property type="entry name" value="ALTERED INHERITANCE OF MITOCHONDRIA PROTEIN 41, MITOCHONDRIAL"/>
    <property type="match status" value="1"/>
</dbReference>
<proteinExistence type="predicted"/>
<dbReference type="InterPro" id="IPR042184">
    <property type="entry name" value="YqeY/Aim41_N"/>
</dbReference>
<dbReference type="EMBL" id="NXIB02000215">
    <property type="protein sequence ID" value="PHX53324.1"/>
    <property type="molecule type" value="Genomic_DNA"/>
</dbReference>
<dbReference type="Gene3D" id="1.10.1510.10">
    <property type="entry name" value="Uncharacterised protein YqeY/AIM41 PF09424, N-terminal domain"/>
    <property type="match status" value="1"/>
</dbReference>
<dbReference type="GO" id="GO:0016884">
    <property type="term" value="F:carbon-nitrogen ligase activity, with glutamine as amido-N-donor"/>
    <property type="evidence" value="ECO:0007669"/>
    <property type="project" value="InterPro"/>
</dbReference>
<evidence type="ECO:0000313" key="1">
    <source>
        <dbReference type="EMBL" id="PHX53324.1"/>
    </source>
</evidence>
<dbReference type="Gene3D" id="1.10.10.410">
    <property type="match status" value="1"/>
</dbReference>
<dbReference type="AlphaFoldDB" id="A0A2G4EUW5"/>
<gene>
    <name evidence="1" type="ORF">CP500_022120</name>
</gene>
<organism evidence="1 2">
    <name type="scientific">Tychonema bourrellyi FEM_GT703</name>
    <dbReference type="NCBI Taxonomy" id="2040638"/>
    <lineage>
        <taxon>Bacteria</taxon>
        <taxon>Bacillati</taxon>
        <taxon>Cyanobacteriota</taxon>
        <taxon>Cyanophyceae</taxon>
        <taxon>Oscillatoriophycideae</taxon>
        <taxon>Oscillatoriales</taxon>
        <taxon>Microcoleaceae</taxon>
        <taxon>Tychonema</taxon>
    </lineage>
</organism>
<dbReference type="GO" id="GO:0016740">
    <property type="term" value="F:transferase activity"/>
    <property type="evidence" value="ECO:0007669"/>
    <property type="project" value="UniProtKB-KW"/>
</dbReference>
<dbReference type="OrthoDB" id="9794041at2"/>
<dbReference type="InterPro" id="IPR003789">
    <property type="entry name" value="Asn/Gln_tRNA_amidoTrase-B-like"/>
</dbReference>
<dbReference type="SUPFAM" id="SSF89095">
    <property type="entry name" value="GatB/YqeY motif"/>
    <property type="match status" value="1"/>
</dbReference>
<dbReference type="RefSeq" id="WP_096832365.1">
    <property type="nucleotide sequence ID" value="NZ_NXIB02000215.1"/>
</dbReference>
<protein>
    <submittedName>
        <fullName evidence="1">Glutamyl-tRNA amidotransferase</fullName>
    </submittedName>
</protein>
<dbReference type="InterPro" id="IPR019004">
    <property type="entry name" value="YqeY/Aim41"/>
</dbReference>
<comment type="caution">
    <text evidence="1">The sequence shown here is derived from an EMBL/GenBank/DDBJ whole genome shotgun (WGS) entry which is preliminary data.</text>
</comment>
<dbReference type="Pfam" id="PF09424">
    <property type="entry name" value="YqeY"/>
    <property type="match status" value="1"/>
</dbReference>
<dbReference type="InterPro" id="IPR023168">
    <property type="entry name" value="GatB_Yqey_C_2"/>
</dbReference>